<feature type="transmembrane region" description="Helical" evidence="15">
    <location>
        <begin position="139"/>
        <end position="155"/>
    </location>
</feature>
<dbReference type="GO" id="GO:0016020">
    <property type="term" value="C:membrane"/>
    <property type="evidence" value="ECO:0007669"/>
    <property type="project" value="UniProtKB-SubCell"/>
</dbReference>
<feature type="transmembrane region" description="Helical" evidence="15">
    <location>
        <begin position="167"/>
        <end position="184"/>
    </location>
</feature>
<keyword evidence="5 15" id="KW-0812">Transmembrane</keyword>
<dbReference type="GO" id="GO:0005783">
    <property type="term" value="C:endoplasmic reticulum"/>
    <property type="evidence" value="ECO:0007669"/>
    <property type="project" value="TreeGrafter"/>
</dbReference>
<dbReference type="UniPathway" id="UPA00222"/>
<dbReference type="Pfam" id="PF05875">
    <property type="entry name" value="Ceramidase"/>
    <property type="match status" value="1"/>
</dbReference>
<reference evidence="16 17" key="1">
    <citation type="submission" date="2019-09" db="EMBL/GenBank/DDBJ databases">
        <title>Bird 10,000 Genomes (B10K) Project - Family phase.</title>
        <authorList>
            <person name="Zhang G."/>
        </authorList>
    </citation>
    <scope>NUCLEOTIDE SEQUENCE [LARGE SCALE GENOMIC DNA]</scope>
    <source>
        <strain evidence="16">B10K-DU-006-09</strain>
        <tissue evidence="16">Muscle</tissue>
    </source>
</reference>
<keyword evidence="7" id="KW-0746">Sphingolipid metabolism</keyword>
<protein>
    <recommendedName>
        <fullName evidence="15">Alkaline ceramidase</fullName>
        <ecNumber evidence="15">3.5.1.-</ecNumber>
    </recommendedName>
</protein>
<comment type="catalytic activity">
    <reaction evidence="12">
        <text>an N-acylsphinganine + H2O = sphinganine + a fatty acid</text>
        <dbReference type="Rhea" id="RHEA:33551"/>
        <dbReference type="ChEBI" id="CHEBI:15377"/>
        <dbReference type="ChEBI" id="CHEBI:28868"/>
        <dbReference type="ChEBI" id="CHEBI:31488"/>
        <dbReference type="ChEBI" id="CHEBI:57817"/>
    </reaction>
    <physiologicalReaction direction="left-to-right" evidence="12">
        <dbReference type="Rhea" id="RHEA:33552"/>
    </physiologicalReaction>
</comment>
<evidence type="ECO:0000256" key="5">
    <source>
        <dbReference type="ARBA" id="ARBA00022692"/>
    </source>
</evidence>
<feature type="binding site" evidence="13">
    <location>
        <position position="14"/>
    </location>
    <ligand>
        <name>Ca(2+)</name>
        <dbReference type="ChEBI" id="CHEBI:29108"/>
    </ligand>
</feature>
<comment type="pathway">
    <text evidence="3">Sphingolipid metabolism.</text>
</comment>
<feature type="binding site" evidence="14">
    <location>
        <position position="74"/>
    </location>
    <ligand>
        <name>Zn(2+)</name>
        <dbReference type="ChEBI" id="CHEBI:29105"/>
        <note>catalytic</note>
    </ligand>
</feature>
<feature type="binding site" evidence="14">
    <location>
        <position position="206"/>
    </location>
    <ligand>
        <name>Zn(2+)</name>
        <dbReference type="ChEBI" id="CHEBI:29105"/>
        <note>catalytic</note>
    </ligand>
</feature>
<dbReference type="GO" id="GO:0017040">
    <property type="term" value="F:N-acylsphingosine amidohydrolase activity"/>
    <property type="evidence" value="ECO:0007669"/>
    <property type="project" value="UniProtKB-EC"/>
</dbReference>
<keyword evidence="17" id="KW-1185">Reference proteome</keyword>
<evidence type="ECO:0000313" key="16">
    <source>
        <dbReference type="EMBL" id="NXW11102.1"/>
    </source>
</evidence>
<sequence>TMPSIFSYQSAEVDWCEGNFERSTVIAEYYNTRQDGTTLFSLLLLTPLNFLVLEGAGMGNLSLFLAGIFSMYFHMTLSYVGQLLDELSILWTLAVAYSFWYPRVYFPRFIKSRKHFFWLSGVTTVISTFMSFIKPAFNAYVLNCIAFHLLYLTWCELKKCNDKRVHRMAAAMVVWWALAISSWLSDRWLCGLWQAINFPYFHSFWHVLIAMSLLYCCPLVIYFDVSYEMPSFKPKLGYWPSDSWPVVVPYIALEEPHKQC</sequence>
<proteinExistence type="inferred from homology"/>
<evidence type="ECO:0000256" key="6">
    <source>
        <dbReference type="ARBA" id="ARBA00022801"/>
    </source>
</evidence>
<keyword evidence="13" id="KW-0479">Metal-binding</keyword>
<evidence type="ECO:0000256" key="7">
    <source>
        <dbReference type="ARBA" id="ARBA00022919"/>
    </source>
</evidence>
<evidence type="ECO:0000256" key="2">
    <source>
        <dbReference type="ARBA" id="ARBA00004760"/>
    </source>
</evidence>
<feature type="transmembrane region" description="Helical" evidence="15">
    <location>
        <begin position="87"/>
        <end position="104"/>
    </location>
</feature>
<comment type="caution">
    <text evidence="16">The sequence shown here is derived from an EMBL/GenBank/DDBJ whole genome shotgun (WGS) entry which is preliminary data.</text>
</comment>
<comment type="catalytic activity">
    <reaction evidence="10">
        <text>N-(9Z-octadecenoyl)-sphing-4-enine + H2O = sphing-4-enine + (9Z)-octadecenoate</text>
        <dbReference type="Rhea" id="RHEA:41299"/>
        <dbReference type="ChEBI" id="CHEBI:15377"/>
        <dbReference type="ChEBI" id="CHEBI:30823"/>
        <dbReference type="ChEBI" id="CHEBI:57756"/>
        <dbReference type="ChEBI" id="CHEBI:77996"/>
    </reaction>
    <physiologicalReaction direction="left-to-right" evidence="10">
        <dbReference type="Rhea" id="RHEA:41300"/>
    </physiologicalReaction>
</comment>
<keyword evidence="9 15" id="KW-0472">Membrane</keyword>
<feature type="binding site" evidence="13">
    <location>
        <position position="17"/>
    </location>
    <ligand>
        <name>Ca(2+)</name>
        <dbReference type="ChEBI" id="CHEBI:29108"/>
    </ligand>
</feature>
<evidence type="ECO:0000256" key="12">
    <source>
        <dbReference type="ARBA" id="ARBA00049511"/>
    </source>
</evidence>
<evidence type="ECO:0000256" key="9">
    <source>
        <dbReference type="ARBA" id="ARBA00023136"/>
    </source>
</evidence>
<feature type="binding site" evidence="13">
    <location>
        <position position="15"/>
    </location>
    <ligand>
        <name>Ca(2+)</name>
        <dbReference type="ChEBI" id="CHEBI:29108"/>
    </ligand>
</feature>
<accession>A0A7L3ZEX1</accession>
<keyword evidence="8 15" id="KW-1133">Transmembrane helix</keyword>
<comment type="function">
    <text evidence="15">Hydrolyzes the sphingolipid ceramide into sphingosine and free fatty acid.</text>
</comment>
<dbReference type="EC" id="3.5.1.-" evidence="15"/>
<comment type="caution">
    <text evidence="15">Lacks conserved residue(s) required for the propagation of feature annotation.</text>
</comment>
<keyword evidence="13" id="KW-0106">Calcium</keyword>
<feature type="non-terminal residue" evidence="16">
    <location>
        <position position="260"/>
    </location>
</feature>
<keyword evidence="6 15" id="KW-0378">Hydrolase</keyword>
<comment type="subcellular location">
    <subcellularLocation>
        <location evidence="1">Membrane</location>
        <topology evidence="1">Multi-pass membrane protein</topology>
    </subcellularLocation>
</comment>
<name>A0A7L3ZEX1_FREGA</name>
<dbReference type="GO" id="GO:0046872">
    <property type="term" value="F:metal ion binding"/>
    <property type="evidence" value="ECO:0007669"/>
    <property type="project" value="UniProtKB-KW"/>
</dbReference>
<gene>
    <name evidence="16" type="primary">Acer1</name>
    <name evidence="16" type="ORF">FREGRA_R13018</name>
</gene>
<dbReference type="GO" id="GO:0046512">
    <property type="term" value="P:sphingosine biosynthetic process"/>
    <property type="evidence" value="ECO:0007669"/>
    <property type="project" value="TreeGrafter"/>
</dbReference>
<dbReference type="Proteomes" id="UP000563060">
    <property type="component" value="Unassembled WGS sequence"/>
</dbReference>
<feature type="transmembrane region" description="Helical" evidence="15">
    <location>
        <begin position="204"/>
        <end position="225"/>
    </location>
</feature>
<feature type="binding site" evidence="14">
    <location>
        <position position="202"/>
    </location>
    <ligand>
        <name>Zn(2+)</name>
        <dbReference type="ChEBI" id="CHEBI:29105"/>
        <note>catalytic</note>
    </ligand>
</feature>
<comment type="cofactor">
    <cofactor evidence="14">
        <name>Zn(2+)</name>
        <dbReference type="ChEBI" id="CHEBI:29105"/>
    </cofactor>
</comment>
<keyword evidence="14" id="KW-0862">Zinc</keyword>
<evidence type="ECO:0000256" key="13">
    <source>
        <dbReference type="PIRSR" id="PIRSR608901-1"/>
    </source>
</evidence>
<organism evidence="16 17">
    <name type="scientific">Fregetta grallaria</name>
    <name type="common">White-bellied storm-petrel</name>
    <name type="synonym">Procellaria grallaria</name>
    <dbReference type="NCBI Taxonomy" id="79628"/>
    <lineage>
        <taxon>Eukaryota</taxon>
        <taxon>Metazoa</taxon>
        <taxon>Chordata</taxon>
        <taxon>Craniata</taxon>
        <taxon>Vertebrata</taxon>
        <taxon>Euteleostomi</taxon>
        <taxon>Archelosauria</taxon>
        <taxon>Archosauria</taxon>
        <taxon>Dinosauria</taxon>
        <taxon>Saurischia</taxon>
        <taxon>Theropoda</taxon>
        <taxon>Coelurosauria</taxon>
        <taxon>Aves</taxon>
        <taxon>Neognathae</taxon>
        <taxon>Neoaves</taxon>
        <taxon>Aequornithes</taxon>
        <taxon>Procellariiformes</taxon>
        <taxon>Hydrobatidae</taxon>
        <taxon>Fregetta</taxon>
    </lineage>
</organism>
<evidence type="ECO:0000256" key="1">
    <source>
        <dbReference type="ARBA" id="ARBA00004141"/>
    </source>
</evidence>
<dbReference type="InterPro" id="IPR008901">
    <property type="entry name" value="ACER"/>
</dbReference>
<evidence type="ECO:0000256" key="14">
    <source>
        <dbReference type="PIRSR" id="PIRSR608901-2"/>
    </source>
</evidence>
<evidence type="ECO:0000313" key="17">
    <source>
        <dbReference type="Proteomes" id="UP000563060"/>
    </source>
</evidence>
<evidence type="ECO:0000256" key="3">
    <source>
        <dbReference type="ARBA" id="ARBA00004991"/>
    </source>
</evidence>
<evidence type="ECO:0000256" key="10">
    <source>
        <dbReference type="ARBA" id="ARBA00047401"/>
    </source>
</evidence>
<feature type="transmembrane region" description="Helical" evidence="15">
    <location>
        <begin position="116"/>
        <end position="133"/>
    </location>
</feature>
<dbReference type="AlphaFoldDB" id="A0A7L3ZEX1"/>
<evidence type="ECO:0000256" key="8">
    <source>
        <dbReference type="ARBA" id="ARBA00022989"/>
    </source>
</evidence>
<feature type="binding site" evidence="13">
    <location>
        <position position="28"/>
    </location>
    <ligand>
        <name>Ca(2+)</name>
        <dbReference type="ChEBI" id="CHEBI:29108"/>
    </ligand>
</feature>
<comment type="catalytic activity">
    <reaction evidence="11">
        <text>an N-acylsphing-4-enine + H2O = sphing-4-enine + a fatty acid</text>
        <dbReference type="Rhea" id="RHEA:20856"/>
        <dbReference type="ChEBI" id="CHEBI:15377"/>
        <dbReference type="ChEBI" id="CHEBI:28868"/>
        <dbReference type="ChEBI" id="CHEBI:52639"/>
        <dbReference type="ChEBI" id="CHEBI:57756"/>
        <dbReference type="EC" id="3.5.1.23"/>
    </reaction>
    <physiologicalReaction direction="left-to-right" evidence="11">
        <dbReference type="Rhea" id="RHEA:20857"/>
    </physiologicalReaction>
</comment>
<comment type="similarity">
    <text evidence="4 15">Belongs to the alkaline ceramidase family.</text>
</comment>
<dbReference type="GO" id="GO:0046514">
    <property type="term" value="P:ceramide catabolic process"/>
    <property type="evidence" value="ECO:0007669"/>
    <property type="project" value="TreeGrafter"/>
</dbReference>
<evidence type="ECO:0000256" key="15">
    <source>
        <dbReference type="RuleBase" id="RU364079"/>
    </source>
</evidence>
<dbReference type="PANTHER" id="PTHR46139">
    <property type="entry name" value="ALKALINE CERAMIDASE"/>
    <property type="match status" value="1"/>
</dbReference>
<comment type="pathway">
    <text evidence="2">Lipid metabolism; sphingolipid metabolism.</text>
</comment>
<evidence type="ECO:0000256" key="4">
    <source>
        <dbReference type="ARBA" id="ARBA00009780"/>
    </source>
</evidence>
<feature type="non-terminal residue" evidence="16">
    <location>
        <position position="1"/>
    </location>
</feature>
<evidence type="ECO:0000256" key="11">
    <source>
        <dbReference type="ARBA" id="ARBA00048323"/>
    </source>
</evidence>
<dbReference type="EMBL" id="VZZT01004811">
    <property type="protein sequence ID" value="NXW11102.1"/>
    <property type="molecule type" value="Genomic_DNA"/>
</dbReference>
<feature type="binding site" evidence="13">
    <location>
        <position position="19"/>
    </location>
    <ligand>
        <name>Ca(2+)</name>
        <dbReference type="ChEBI" id="CHEBI:29108"/>
    </ligand>
</feature>
<keyword evidence="15" id="KW-0443">Lipid metabolism</keyword>
<dbReference type="PANTHER" id="PTHR46139:SF2">
    <property type="entry name" value="ALKALINE CERAMIDASE 1"/>
    <property type="match status" value="1"/>
</dbReference>